<reference evidence="1" key="2">
    <citation type="journal article" date="2023" name="IMA Fungus">
        <title>Comparative genomic study of the Penicillium genus elucidates a diverse pangenome and 15 lateral gene transfer events.</title>
        <authorList>
            <person name="Petersen C."/>
            <person name="Sorensen T."/>
            <person name="Nielsen M.R."/>
            <person name="Sondergaard T.E."/>
            <person name="Sorensen J.L."/>
            <person name="Fitzpatrick D.A."/>
            <person name="Frisvad J.C."/>
            <person name="Nielsen K.L."/>
        </authorList>
    </citation>
    <scope>NUCLEOTIDE SEQUENCE</scope>
    <source>
        <strain evidence="1">IBT 19713</strain>
    </source>
</reference>
<dbReference type="EMBL" id="JAPQKS010000002">
    <property type="protein sequence ID" value="KAJ5246459.1"/>
    <property type="molecule type" value="Genomic_DNA"/>
</dbReference>
<dbReference type="Proteomes" id="UP001150941">
    <property type="component" value="Unassembled WGS sequence"/>
</dbReference>
<feature type="non-terminal residue" evidence="1">
    <location>
        <position position="1"/>
    </location>
</feature>
<dbReference type="InterPro" id="IPR008949">
    <property type="entry name" value="Isoprenoid_synthase_dom_sf"/>
</dbReference>
<dbReference type="Gene3D" id="1.10.600.10">
    <property type="entry name" value="Farnesyl Diphosphate Synthase"/>
    <property type="match status" value="1"/>
</dbReference>
<dbReference type="AlphaFoldDB" id="A0A9W9TYM8"/>
<comment type="caution">
    <text evidence="1">The sequence shown here is derived from an EMBL/GenBank/DDBJ whole genome shotgun (WGS) entry which is preliminary data.</text>
</comment>
<evidence type="ECO:0000313" key="2">
    <source>
        <dbReference type="Proteomes" id="UP001150941"/>
    </source>
</evidence>
<gene>
    <name evidence="1" type="ORF">N7468_001442</name>
</gene>
<reference evidence="1" key="1">
    <citation type="submission" date="2022-11" db="EMBL/GenBank/DDBJ databases">
        <authorList>
            <person name="Petersen C."/>
        </authorList>
    </citation>
    <scope>NUCLEOTIDE SEQUENCE</scope>
    <source>
        <strain evidence="1">IBT 19713</strain>
    </source>
</reference>
<dbReference type="RefSeq" id="XP_058333880.1">
    <property type="nucleotide sequence ID" value="XM_058470739.1"/>
</dbReference>
<accession>A0A9W9TYM8</accession>
<protein>
    <submittedName>
        <fullName evidence="1">Uncharacterized protein</fullName>
    </submittedName>
</protein>
<name>A0A9W9TYM8_9EURO</name>
<sequence length="356" mass="41132">VAPQHLLPPGSRTRPYRFVHVPKVFPARHSVFPCRRNYSTAGASAQSRPMEPAPSQLDFKTHDLGWEKIQAQVEPYFGEHWNFASEKEKQAFYDVGFSRAFSCFFPLTLEDRVEATCRMHYLPLLIDDQLDNMNLSDMLSYRARIIQIARRQSTPNKSVCVEWMLADTIQLAQSIDEKLANELVQGFCSLLMAQTAPERTSVKDLGSYLEHREIDVGRPFYTALIRFGANLDINSGDLKQISALESYTFRFLGVLNDIYSWEKEWKAYQARPTDGSHPFSAIHVLSQEIGLSHTACKRLMYSYCRELEASFKETVETTTRDNGHLLSPDMERYVKGLEYLMSGFEKWHQWTPRYRS</sequence>
<proteinExistence type="predicted"/>
<dbReference type="GeneID" id="83198042"/>
<organism evidence="1 2">
    <name type="scientific">Penicillium chermesinum</name>
    <dbReference type="NCBI Taxonomy" id="63820"/>
    <lineage>
        <taxon>Eukaryota</taxon>
        <taxon>Fungi</taxon>
        <taxon>Dikarya</taxon>
        <taxon>Ascomycota</taxon>
        <taxon>Pezizomycotina</taxon>
        <taxon>Eurotiomycetes</taxon>
        <taxon>Eurotiomycetidae</taxon>
        <taxon>Eurotiales</taxon>
        <taxon>Aspergillaceae</taxon>
        <taxon>Penicillium</taxon>
    </lineage>
</organism>
<dbReference type="Pfam" id="PF19086">
    <property type="entry name" value="Terpene_syn_C_2"/>
    <property type="match status" value="1"/>
</dbReference>
<keyword evidence="2" id="KW-1185">Reference proteome</keyword>
<dbReference type="SUPFAM" id="SSF48576">
    <property type="entry name" value="Terpenoid synthases"/>
    <property type="match status" value="1"/>
</dbReference>
<evidence type="ECO:0000313" key="1">
    <source>
        <dbReference type="EMBL" id="KAJ5246459.1"/>
    </source>
</evidence>
<dbReference type="OrthoDB" id="3004402at2759"/>